<gene>
    <name evidence="2" type="ORF">GETHPA_10850</name>
</gene>
<evidence type="ECO:0000313" key="2">
    <source>
        <dbReference type="EMBL" id="GLH69552.1"/>
    </source>
</evidence>
<proteinExistence type="predicted"/>
<dbReference type="Gene3D" id="3.40.630.30">
    <property type="match status" value="1"/>
</dbReference>
<dbReference type="Proteomes" id="UP001165089">
    <property type="component" value="Unassembled WGS sequence"/>
</dbReference>
<sequence length="209" mass="22494">MPDLPAVSPIVRPRAVEDIPAIQDLMRRVYPPPHGPEAVWGAGNLRRHLERFPEGQMVAEAGAGLIGTSTTLRISRELALAPHTWSGITGAGSLATHDPAGEVLYGVNIAVDPAWQGRGVGRLLYEARLALGRRLGCRAFVAGARIPGYHRHAATLTPEAYLEAVVAGRMFDPTLSKQVQVGFRVLGLLRDYAPDHETLGHAALILLEL</sequence>
<dbReference type="InterPro" id="IPR000182">
    <property type="entry name" value="GNAT_dom"/>
</dbReference>
<organism evidence="2 3">
    <name type="scientific">Geothrix rubra</name>
    <dbReference type="NCBI Taxonomy" id="2927977"/>
    <lineage>
        <taxon>Bacteria</taxon>
        <taxon>Pseudomonadati</taxon>
        <taxon>Acidobacteriota</taxon>
        <taxon>Holophagae</taxon>
        <taxon>Holophagales</taxon>
        <taxon>Holophagaceae</taxon>
        <taxon>Geothrix</taxon>
    </lineage>
</organism>
<dbReference type="RefSeq" id="WP_285723568.1">
    <property type="nucleotide sequence ID" value="NZ_BSDD01000002.1"/>
</dbReference>
<name>A0ABQ5Q4D5_9BACT</name>
<keyword evidence="3" id="KW-1185">Reference proteome</keyword>
<evidence type="ECO:0000259" key="1">
    <source>
        <dbReference type="PROSITE" id="PS51186"/>
    </source>
</evidence>
<dbReference type="EMBL" id="BSDD01000002">
    <property type="protein sequence ID" value="GLH69552.1"/>
    <property type="molecule type" value="Genomic_DNA"/>
</dbReference>
<comment type="caution">
    <text evidence="2">The sequence shown here is derived from an EMBL/GenBank/DDBJ whole genome shotgun (WGS) entry which is preliminary data.</text>
</comment>
<dbReference type="InterPro" id="IPR016181">
    <property type="entry name" value="Acyl_CoA_acyltransferase"/>
</dbReference>
<evidence type="ECO:0000313" key="3">
    <source>
        <dbReference type="Proteomes" id="UP001165089"/>
    </source>
</evidence>
<protein>
    <submittedName>
        <fullName evidence="2">N-acetyltransferase GCN5</fullName>
    </submittedName>
</protein>
<accession>A0ABQ5Q4D5</accession>
<feature type="domain" description="N-acetyltransferase" evidence="1">
    <location>
        <begin position="9"/>
        <end position="209"/>
    </location>
</feature>
<dbReference type="PROSITE" id="PS51186">
    <property type="entry name" value="GNAT"/>
    <property type="match status" value="1"/>
</dbReference>
<reference evidence="2 3" key="1">
    <citation type="journal article" date="2023" name="Antonie Van Leeuwenhoek">
        <title>Mesoterricola silvestris gen. nov., sp. nov., Mesoterricola sediminis sp. nov., Geothrix oryzae sp. nov., Geothrix edaphica sp. nov., Geothrix rubra sp. nov., and Geothrix limicola sp. nov., six novel members of Acidobacteriota isolated from soils.</title>
        <authorList>
            <person name="Itoh H."/>
            <person name="Sugisawa Y."/>
            <person name="Mise K."/>
            <person name="Xu Z."/>
            <person name="Kuniyasu M."/>
            <person name="Ushijima N."/>
            <person name="Kawano K."/>
            <person name="Kobayashi E."/>
            <person name="Shiratori Y."/>
            <person name="Masuda Y."/>
            <person name="Senoo K."/>
        </authorList>
    </citation>
    <scope>NUCLEOTIDE SEQUENCE [LARGE SCALE GENOMIC DNA]</scope>
    <source>
        <strain evidence="2 3">Red803</strain>
    </source>
</reference>
<dbReference type="SUPFAM" id="SSF55729">
    <property type="entry name" value="Acyl-CoA N-acyltransferases (Nat)"/>
    <property type="match status" value="1"/>
</dbReference>
<dbReference type="CDD" id="cd04301">
    <property type="entry name" value="NAT_SF"/>
    <property type="match status" value="1"/>
</dbReference>
<dbReference type="Pfam" id="PF00583">
    <property type="entry name" value="Acetyltransf_1"/>
    <property type="match status" value="1"/>
</dbReference>